<name>A0ABT5U612_9GAMM</name>
<dbReference type="InterPro" id="IPR038989">
    <property type="entry name" value="UbiJ"/>
</dbReference>
<feature type="coiled-coil region" evidence="2">
    <location>
        <begin position="146"/>
        <end position="211"/>
    </location>
</feature>
<organism evidence="4 5">
    <name type="scientific">Spartinivicinus poritis</name>
    <dbReference type="NCBI Taxonomy" id="2994640"/>
    <lineage>
        <taxon>Bacteria</taxon>
        <taxon>Pseudomonadati</taxon>
        <taxon>Pseudomonadota</taxon>
        <taxon>Gammaproteobacteria</taxon>
        <taxon>Oceanospirillales</taxon>
        <taxon>Zooshikellaceae</taxon>
        <taxon>Spartinivicinus</taxon>
    </lineage>
</organism>
<evidence type="ECO:0000313" key="5">
    <source>
        <dbReference type="Proteomes" id="UP001528823"/>
    </source>
</evidence>
<comment type="subcellular location">
    <subcellularLocation>
        <location evidence="1">Cytoplasm</location>
    </subcellularLocation>
</comment>
<evidence type="ECO:0000259" key="3">
    <source>
        <dbReference type="Pfam" id="PF02036"/>
    </source>
</evidence>
<dbReference type="RefSeq" id="WP_274688107.1">
    <property type="nucleotide sequence ID" value="NZ_JAPMOU010000006.1"/>
</dbReference>
<dbReference type="Pfam" id="PF02036">
    <property type="entry name" value="SCP2"/>
    <property type="match status" value="1"/>
</dbReference>
<dbReference type="EMBL" id="JAPMOU010000006">
    <property type="protein sequence ID" value="MDE1461747.1"/>
    <property type="molecule type" value="Genomic_DNA"/>
</dbReference>
<protein>
    <recommendedName>
        <fullName evidence="1">Ubiquinone biosynthesis accessory factor UbiJ</fullName>
    </recommendedName>
</protein>
<dbReference type="Proteomes" id="UP001528823">
    <property type="component" value="Unassembled WGS sequence"/>
</dbReference>
<evidence type="ECO:0000313" key="4">
    <source>
        <dbReference type="EMBL" id="MDE1461747.1"/>
    </source>
</evidence>
<comment type="pathway">
    <text evidence="1">Cofactor biosynthesis; ubiquinone biosynthesis.</text>
</comment>
<reference evidence="4 5" key="1">
    <citation type="submission" date="2022-11" db="EMBL/GenBank/DDBJ databases">
        <title>Spartinivicinus poritis sp. nov., isolated from scleractinian coral Porites lutea.</title>
        <authorList>
            <person name="Zhang G."/>
            <person name="Cai L."/>
            <person name="Wei Q."/>
        </authorList>
    </citation>
    <scope>NUCLEOTIDE SEQUENCE [LARGE SCALE GENOMIC DNA]</scope>
    <source>
        <strain evidence="4 5">A2-2</strain>
    </source>
</reference>
<keyword evidence="1" id="KW-0963">Cytoplasm</keyword>
<keyword evidence="1" id="KW-0831">Ubiquinone biosynthesis</keyword>
<dbReference type="HAMAP" id="MF_02215">
    <property type="entry name" value="UbiJ"/>
    <property type="match status" value="1"/>
</dbReference>
<proteinExistence type="inferred from homology"/>
<accession>A0ABT5U612</accession>
<comment type="similarity">
    <text evidence="1">Belongs to the UbiJ family.</text>
</comment>
<gene>
    <name evidence="1" type="primary">ubiJ</name>
    <name evidence="4" type="ORF">ORQ98_07180</name>
</gene>
<feature type="domain" description="SCP2" evidence="3">
    <location>
        <begin position="18"/>
        <end position="116"/>
    </location>
</feature>
<sequence>MASSIITTAAFASIETAINRILRLDPIALEQLAKLSGKTLCIQCTMPQLVIYLEPTAEGVRLKSHHEAEITCCISGTGPSLLQLLVSQDKNNQLFGGAVQIIGSSDFAMQIQQILQNSQLDWEGWLAKYTGPVFAHTLGQGVRSGLAFAQKTANTFQQNLSEYLQEELRQLPSRNEVECFFDDIDELKLATDRLTARVKRLAAQLDKATNTKSS</sequence>
<dbReference type="InterPro" id="IPR003033">
    <property type="entry name" value="SCP2_sterol-bd_dom"/>
</dbReference>
<comment type="caution">
    <text evidence="4">The sequence shown here is derived from an EMBL/GenBank/DDBJ whole genome shotgun (WGS) entry which is preliminary data.</text>
</comment>
<evidence type="ECO:0000256" key="2">
    <source>
        <dbReference type="SAM" id="Coils"/>
    </source>
</evidence>
<comment type="function">
    <text evidence="1">Required for ubiquinone (coenzyme Q) biosynthesis. Binds hydrophobic ubiquinone biosynthetic intermediates via its SCP2 domain and is essential for the stability of the Ubi complex. May constitute a docking platform where Ubi enzymes assemble and access their SCP2-bound polyprenyl substrates.</text>
</comment>
<dbReference type="PANTHER" id="PTHR38693:SF1">
    <property type="entry name" value="UBIQUINONE BIOSYNTHESIS ACCESSORY FACTOR UBIJ"/>
    <property type="match status" value="1"/>
</dbReference>
<keyword evidence="5" id="KW-1185">Reference proteome</keyword>
<evidence type="ECO:0000256" key="1">
    <source>
        <dbReference type="HAMAP-Rule" id="MF_02215"/>
    </source>
</evidence>
<dbReference type="PANTHER" id="PTHR38693">
    <property type="entry name" value="UBIQUINONE BIOSYNTHESIS PROTEIN UBIJ"/>
    <property type="match status" value="1"/>
</dbReference>
<keyword evidence="2" id="KW-0175">Coiled coil</keyword>